<dbReference type="PANTHER" id="PTHR33121">
    <property type="entry name" value="CYCLIC DI-GMP PHOSPHODIESTERASE PDEF"/>
    <property type="match status" value="1"/>
</dbReference>
<proteinExistence type="predicted"/>
<protein>
    <submittedName>
        <fullName evidence="5">Diguanylate cyclase/phosphodiesterase</fullName>
    </submittedName>
</protein>
<dbReference type="SMART" id="SM00052">
    <property type="entry name" value="EAL"/>
    <property type="match status" value="1"/>
</dbReference>
<evidence type="ECO:0000313" key="6">
    <source>
        <dbReference type="Proteomes" id="UP000185639"/>
    </source>
</evidence>
<dbReference type="Pfam" id="PF07793">
    <property type="entry name" value="DUF1631"/>
    <property type="match status" value="1"/>
</dbReference>
<dbReference type="Pfam" id="PF00990">
    <property type="entry name" value="GGDEF"/>
    <property type="match status" value="1"/>
</dbReference>
<keyword evidence="6" id="KW-1185">Reference proteome</keyword>
<dbReference type="InterPro" id="IPR001633">
    <property type="entry name" value="EAL_dom"/>
</dbReference>
<dbReference type="SUPFAM" id="SSF141868">
    <property type="entry name" value="EAL domain-like"/>
    <property type="match status" value="1"/>
</dbReference>
<dbReference type="PANTHER" id="PTHR33121:SF23">
    <property type="entry name" value="CYCLIC DI-GMP PHOSPHODIESTERASE PDEB"/>
    <property type="match status" value="1"/>
</dbReference>
<sequence>MTSELRKHPRFSSQVNARLVLNDGSGYECLIQDYSHAGMRIHWPHQPIPEQHEPMLLELQLSIPVKAQVDLVHQEPGALGVRVHQADGQLFLDMQEYNQTRAGEGLPSEQRNRFRDIFGHEAKLLIERLPRQWLPEFIEATYSKADFARNTAEQQLWMKLESKTRAKADEFYERFSQILEHQLQRWLAGEPKLTDESDEYEGAVALSLVRQSDFEDWLMAKVTASHLQSFLSQESFELRQLLDTLSSAQVSDCFNPIGPNTVTEGFRDCIDVLELPHEARELAFESFEKATVGLLKATYQACIRQINIPITFRYRKAKTVVIEEAGSPVAETSSTATANPTSGGETQHNRRSDPGRRGDSMFDFERHQGEAQQAYANIQQLLTLRLKKEAEANGQTNNLPAAQPEAVSEVVESLDTSTPLSDQNILEQLEQQLAEQDKSLPDDTRHAIDTVEQVTRNLLNNPSMAEFVKPSVEQLGWPLLRLMLEDPSLLFNPQHPGRLIFNLLGRLGKITSSGQKRVKAALEEMITPILENPGGEPRQMEELVENLQVLVGTAERKVRQNTDRVAEAAEGEYRLYMAHKRVNALIGHDTSGRTLPECVIRWLQEGWQQMLCLLLLREGPDSARFKGAVKLYRQVIILFGQKNAGRSDLMDKFTPLLNLARSELDQLNGPLPQHEQWYKEIMEAARLHLEEGDLEQGIDLPEYKEPEEEETVTGKGARRVLTLQVGDLLLLTETGQSVSVAWIAADQTRYACVNHTGMRVHDYRFNELARAMEDGSIKRIYEQEETPVDQSIDKLVQQIYSDLSAQANTDPLTGLINRQHFLSLLANAVADAQKSASGHTLAMINIDQFKLINKNYGVEMGDTCLQTLATILQEAYPEALCSRVGSNEFAVLLEKHDLEQAEASARLVSAQVEKVKIDGTEDALHMTVSIGLATLSADIADAADLLERAEIASQLAKEKGSSRIVRYQYDDASRERHELFMSWGNRLSKALEADALHILCVPVDPIQARFKGILQYEVTIAVDGDDGLDVPPQEFLQAAQNYNRMYDIDRWVIDQVLAWVSDNAETANTIERFIIRLSGRAFSDDNLLEFLTEQSREYDVPVEKLCFELNETATIHDLTDAADFMHEVRKLGCKFVLSDFGTGQSSYNFLKALPVDFVKIDRNFIDGLHSSSADYALIKSIQEIAQFMAKKTIAEHSENDVVWEILRGIGIDFGLRSVQQATPLRYMAEV</sequence>
<dbReference type="Proteomes" id="UP000185639">
    <property type="component" value="Unassembled WGS sequence"/>
</dbReference>
<dbReference type="GO" id="GO:0035438">
    <property type="term" value="F:cyclic-di-GMP binding"/>
    <property type="evidence" value="ECO:0007669"/>
    <property type="project" value="InterPro"/>
</dbReference>
<name>A0A1N7PKJ0_9GAMM</name>
<dbReference type="InterPro" id="IPR029787">
    <property type="entry name" value="Nucleotide_cyclase"/>
</dbReference>
<feature type="region of interest" description="Disordered" evidence="2">
    <location>
        <begin position="325"/>
        <end position="362"/>
    </location>
</feature>
<dbReference type="SUPFAM" id="SSF55073">
    <property type="entry name" value="Nucleotide cyclase"/>
    <property type="match status" value="1"/>
</dbReference>
<gene>
    <name evidence="5" type="ORF">SAMN05421686_11036</name>
</gene>
<feature type="domain" description="EAL" evidence="3">
    <location>
        <begin position="980"/>
        <end position="1230"/>
    </location>
</feature>
<feature type="domain" description="GGDEF" evidence="4">
    <location>
        <begin position="837"/>
        <end position="969"/>
    </location>
</feature>
<dbReference type="Gene3D" id="2.40.10.220">
    <property type="entry name" value="predicted glycosyltransferase like domains"/>
    <property type="match status" value="1"/>
</dbReference>
<organism evidence="5 6">
    <name type="scientific">Thalassolituus maritimus</name>
    <dbReference type="NCBI Taxonomy" id="484498"/>
    <lineage>
        <taxon>Bacteria</taxon>
        <taxon>Pseudomonadati</taxon>
        <taxon>Pseudomonadota</taxon>
        <taxon>Gammaproteobacteria</taxon>
        <taxon>Oceanospirillales</taxon>
        <taxon>Oceanospirillaceae</taxon>
        <taxon>Thalassolituus</taxon>
    </lineage>
</organism>
<dbReference type="Gene3D" id="3.30.70.270">
    <property type="match status" value="1"/>
</dbReference>
<dbReference type="Pfam" id="PF07238">
    <property type="entry name" value="PilZ"/>
    <property type="match status" value="1"/>
</dbReference>
<dbReference type="PROSITE" id="PS50883">
    <property type="entry name" value="EAL"/>
    <property type="match status" value="1"/>
</dbReference>
<feature type="coiled-coil region" evidence="1">
    <location>
        <begin position="932"/>
        <end position="959"/>
    </location>
</feature>
<feature type="compositionally biased region" description="Basic and acidic residues" evidence="2">
    <location>
        <begin position="347"/>
        <end position="362"/>
    </location>
</feature>
<dbReference type="GO" id="GO:0071111">
    <property type="term" value="F:cyclic-guanylate-specific phosphodiesterase activity"/>
    <property type="evidence" value="ECO:0007669"/>
    <property type="project" value="InterPro"/>
</dbReference>
<dbReference type="InterPro" id="IPR009875">
    <property type="entry name" value="PilZ_domain"/>
</dbReference>
<dbReference type="InterPro" id="IPR050706">
    <property type="entry name" value="Cyclic-di-GMP_PDE-like"/>
</dbReference>
<evidence type="ECO:0000256" key="1">
    <source>
        <dbReference type="SAM" id="Coils"/>
    </source>
</evidence>
<accession>A0A1N7PKJ0</accession>
<evidence type="ECO:0000259" key="3">
    <source>
        <dbReference type="PROSITE" id="PS50883"/>
    </source>
</evidence>
<dbReference type="EMBL" id="FTOH01000010">
    <property type="protein sequence ID" value="SIT11000.1"/>
    <property type="molecule type" value="Genomic_DNA"/>
</dbReference>
<keyword evidence="1" id="KW-0175">Coiled coil</keyword>
<feature type="compositionally biased region" description="Polar residues" evidence="2">
    <location>
        <begin position="330"/>
        <end position="346"/>
    </location>
</feature>
<reference evidence="6" key="1">
    <citation type="submission" date="2017-01" db="EMBL/GenBank/DDBJ databases">
        <authorList>
            <person name="Varghese N."/>
            <person name="Submissions S."/>
        </authorList>
    </citation>
    <scope>NUCLEOTIDE SEQUENCE [LARGE SCALE GENOMIC DNA]</scope>
    <source>
        <strain evidence="6">DSM 24913</strain>
    </source>
</reference>
<dbReference type="SUPFAM" id="SSF141371">
    <property type="entry name" value="PilZ domain-like"/>
    <property type="match status" value="1"/>
</dbReference>
<dbReference type="InterPro" id="IPR035919">
    <property type="entry name" value="EAL_sf"/>
</dbReference>
<evidence type="ECO:0000313" key="5">
    <source>
        <dbReference type="EMBL" id="SIT11000.1"/>
    </source>
</evidence>
<dbReference type="SMART" id="SM00267">
    <property type="entry name" value="GGDEF"/>
    <property type="match status" value="1"/>
</dbReference>
<evidence type="ECO:0000256" key="2">
    <source>
        <dbReference type="SAM" id="MobiDB-lite"/>
    </source>
</evidence>
<dbReference type="NCBIfam" id="TIGR00254">
    <property type="entry name" value="GGDEF"/>
    <property type="match status" value="1"/>
</dbReference>
<dbReference type="InterPro" id="IPR000160">
    <property type="entry name" value="GGDEF_dom"/>
</dbReference>
<dbReference type="RefSeq" id="WP_076517300.1">
    <property type="nucleotide sequence ID" value="NZ_FTOH01000010.1"/>
</dbReference>
<dbReference type="STRING" id="484498.SAMN05421686_11036"/>
<dbReference type="CDD" id="cd01949">
    <property type="entry name" value="GGDEF"/>
    <property type="match status" value="1"/>
</dbReference>
<dbReference type="InterPro" id="IPR043128">
    <property type="entry name" value="Rev_trsase/Diguanyl_cyclase"/>
</dbReference>
<dbReference type="PROSITE" id="PS50887">
    <property type="entry name" value="GGDEF"/>
    <property type="match status" value="1"/>
</dbReference>
<dbReference type="CDD" id="cd01948">
    <property type="entry name" value="EAL"/>
    <property type="match status" value="1"/>
</dbReference>
<evidence type="ECO:0000259" key="4">
    <source>
        <dbReference type="PROSITE" id="PS50887"/>
    </source>
</evidence>
<dbReference type="InterPro" id="IPR012434">
    <property type="entry name" value="DUF1631"/>
</dbReference>
<dbReference type="AlphaFoldDB" id="A0A1N7PKJ0"/>
<dbReference type="Gene3D" id="3.20.20.450">
    <property type="entry name" value="EAL domain"/>
    <property type="match status" value="1"/>
</dbReference>
<dbReference type="Pfam" id="PF00563">
    <property type="entry name" value="EAL"/>
    <property type="match status" value="1"/>
</dbReference>